<dbReference type="Proteomes" id="UP000185696">
    <property type="component" value="Unassembled WGS sequence"/>
</dbReference>
<dbReference type="AlphaFoldDB" id="A0A7Z0WIY1"/>
<gene>
    <name evidence="1" type="ORF">BLA60_25555</name>
</gene>
<organism evidence="1 2">
    <name type="scientific">Actinophytocola xinjiangensis</name>
    <dbReference type="NCBI Taxonomy" id="485602"/>
    <lineage>
        <taxon>Bacteria</taxon>
        <taxon>Bacillati</taxon>
        <taxon>Actinomycetota</taxon>
        <taxon>Actinomycetes</taxon>
        <taxon>Pseudonocardiales</taxon>
        <taxon>Pseudonocardiaceae</taxon>
    </lineage>
</organism>
<dbReference type="GO" id="GO:0015035">
    <property type="term" value="F:protein-disulfide reductase activity"/>
    <property type="evidence" value="ECO:0007669"/>
    <property type="project" value="InterPro"/>
</dbReference>
<evidence type="ECO:0008006" key="3">
    <source>
        <dbReference type="Google" id="ProtNLM"/>
    </source>
</evidence>
<evidence type="ECO:0000313" key="1">
    <source>
        <dbReference type="EMBL" id="OLF07709.1"/>
    </source>
</evidence>
<protein>
    <recommendedName>
        <fullName evidence="3">DCC family thiol-disulfide oxidoreductase YuxK</fullName>
    </recommendedName>
</protein>
<dbReference type="Pfam" id="PF04134">
    <property type="entry name" value="DCC1-like"/>
    <property type="match status" value="1"/>
</dbReference>
<comment type="caution">
    <text evidence="1">The sequence shown here is derived from an EMBL/GenBank/DDBJ whole genome shotgun (WGS) entry which is preliminary data.</text>
</comment>
<proteinExistence type="predicted"/>
<dbReference type="RefSeq" id="WP_075135549.1">
    <property type="nucleotide sequence ID" value="NZ_MSIF01000014.1"/>
</dbReference>
<evidence type="ECO:0000313" key="2">
    <source>
        <dbReference type="Proteomes" id="UP000185696"/>
    </source>
</evidence>
<dbReference type="OrthoDB" id="9813713at2"/>
<sequence>MVGTLIFDGDCGFCTRSRDLLARLDRRGRIRTVPFQRAGVAEDAGVRREDLARAVFWDGGPGRRYWGAEAVNAALSAALGTRLPLWFYRLPVIRQVQDRVYRWVADNRHRLPGVTPWCTSHPEFCVSHFRAGQDAHEA</sequence>
<accession>A0A7Z0WIY1</accession>
<dbReference type="InterPro" id="IPR007263">
    <property type="entry name" value="DCC1-like"/>
</dbReference>
<reference evidence="1 2" key="1">
    <citation type="submission" date="2016-12" db="EMBL/GenBank/DDBJ databases">
        <title>The draft genome sequence of Actinophytocola xinjiangensis.</title>
        <authorList>
            <person name="Wang W."/>
            <person name="Yuan L."/>
        </authorList>
    </citation>
    <scope>NUCLEOTIDE SEQUENCE [LARGE SCALE GENOMIC DNA]</scope>
    <source>
        <strain evidence="1 2">CGMCC 4.4663</strain>
    </source>
</reference>
<name>A0A7Z0WIY1_9PSEU</name>
<dbReference type="EMBL" id="MSIF01000014">
    <property type="protein sequence ID" value="OLF07709.1"/>
    <property type="molecule type" value="Genomic_DNA"/>
</dbReference>
<keyword evidence="2" id="KW-1185">Reference proteome</keyword>